<dbReference type="AlphaFoldDB" id="A0A6N2YJ81"/>
<organism evidence="2">
    <name type="scientific">Staphylococcus simulans</name>
    <dbReference type="NCBI Taxonomy" id="1286"/>
    <lineage>
        <taxon>Bacteria</taxon>
        <taxon>Bacillati</taxon>
        <taxon>Bacillota</taxon>
        <taxon>Bacilli</taxon>
        <taxon>Bacillales</taxon>
        <taxon>Staphylococcaceae</taxon>
        <taxon>Staphylococcus</taxon>
    </lineage>
</organism>
<gene>
    <name evidence="2" type="ORF">SSLFYP27_00371</name>
</gene>
<feature type="domain" description="N-acetyltransferase" evidence="1">
    <location>
        <begin position="4"/>
        <end position="156"/>
    </location>
</feature>
<evidence type="ECO:0000259" key="1">
    <source>
        <dbReference type="PROSITE" id="PS51186"/>
    </source>
</evidence>
<dbReference type="EMBL" id="CACRUO010000007">
    <property type="protein sequence ID" value="VYT65918.1"/>
    <property type="molecule type" value="Genomic_DNA"/>
</dbReference>
<dbReference type="PROSITE" id="PS51186">
    <property type="entry name" value="GNAT"/>
    <property type="match status" value="1"/>
</dbReference>
<proteinExistence type="predicted"/>
<dbReference type="RefSeq" id="WP_156666398.1">
    <property type="nucleotide sequence ID" value="NZ_CACRUO010000007.1"/>
</dbReference>
<reference evidence="2" key="1">
    <citation type="submission" date="2019-11" db="EMBL/GenBank/DDBJ databases">
        <authorList>
            <person name="Feng L."/>
        </authorList>
    </citation>
    <scope>NUCLEOTIDE SEQUENCE</scope>
    <source>
        <strain evidence="2">SsimulansLFYP27</strain>
    </source>
</reference>
<evidence type="ECO:0000313" key="2">
    <source>
        <dbReference type="EMBL" id="VYT65918.1"/>
    </source>
</evidence>
<accession>A0A6N2YJ81</accession>
<name>A0A6N2YJ81_STASI</name>
<sequence>MSDVQLVPYDSKYDQDLEKFTIAEAESAFALLPFAALEDLAPGEYPVVVLHQQHPVGFMRLNQNDEGASLAQNLNAVLVKSFSITERMQGQGLAQAALAQLPDYVRTHFPNTDEIVLSVNFKNPKAIHVYQKLGYIDTKRILEGPAGPQHVMSYQF</sequence>
<dbReference type="Gene3D" id="3.40.630.30">
    <property type="match status" value="1"/>
</dbReference>
<dbReference type="InterPro" id="IPR016181">
    <property type="entry name" value="Acyl_CoA_acyltransferase"/>
</dbReference>
<protein>
    <submittedName>
        <fullName evidence="2">Acetyltransferase (GNAT) family protein</fullName>
    </submittedName>
</protein>
<dbReference type="Pfam" id="PF00583">
    <property type="entry name" value="Acetyltransf_1"/>
    <property type="match status" value="1"/>
</dbReference>
<dbReference type="GO" id="GO:0016747">
    <property type="term" value="F:acyltransferase activity, transferring groups other than amino-acyl groups"/>
    <property type="evidence" value="ECO:0007669"/>
    <property type="project" value="InterPro"/>
</dbReference>
<dbReference type="SUPFAM" id="SSF55729">
    <property type="entry name" value="Acyl-CoA N-acyltransferases (Nat)"/>
    <property type="match status" value="1"/>
</dbReference>
<dbReference type="InterPro" id="IPR000182">
    <property type="entry name" value="GNAT_dom"/>
</dbReference>
<keyword evidence="2" id="KW-0808">Transferase</keyword>